<comment type="similarity">
    <text evidence="1">Belongs to the leucine-binding protein family.</text>
</comment>
<evidence type="ECO:0000313" key="5">
    <source>
        <dbReference type="Proteomes" id="UP000824258"/>
    </source>
</evidence>
<dbReference type="Gene3D" id="3.40.50.2300">
    <property type="match status" value="2"/>
</dbReference>
<reference evidence="4" key="2">
    <citation type="journal article" date="2021" name="PeerJ">
        <title>Extensive microbial diversity within the chicken gut microbiome revealed by metagenomics and culture.</title>
        <authorList>
            <person name="Gilroy R."/>
            <person name="Ravi A."/>
            <person name="Getino M."/>
            <person name="Pursley I."/>
            <person name="Horton D.L."/>
            <person name="Alikhan N.F."/>
            <person name="Baker D."/>
            <person name="Gharbi K."/>
            <person name="Hall N."/>
            <person name="Watson M."/>
            <person name="Adriaenssens E.M."/>
            <person name="Foster-Nyarko E."/>
            <person name="Jarju S."/>
            <person name="Secka A."/>
            <person name="Antonio M."/>
            <person name="Oren A."/>
            <person name="Chaudhuri R.R."/>
            <person name="La Ragione R."/>
            <person name="Hildebrand F."/>
            <person name="Pallen M.J."/>
        </authorList>
    </citation>
    <scope>NUCLEOTIDE SEQUENCE</scope>
    <source>
        <strain evidence="4">ChiHjej9B8-7071</strain>
    </source>
</reference>
<gene>
    <name evidence="4" type="ORF">IAA70_00885</name>
</gene>
<feature type="domain" description="Leucine-binding protein" evidence="3">
    <location>
        <begin position="1"/>
        <end position="303"/>
    </location>
</feature>
<evidence type="ECO:0000313" key="4">
    <source>
        <dbReference type="EMBL" id="HIR08937.1"/>
    </source>
</evidence>
<dbReference type="Proteomes" id="UP000824258">
    <property type="component" value="Unassembled WGS sequence"/>
</dbReference>
<dbReference type="SUPFAM" id="SSF53822">
    <property type="entry name" value="Periplasmic binding protein-like I"/>
    <property type="match status" value="1"/>
</dbReference>
<keyword evidence="2" id="KW-0732">Signal</keyword>
<reference evidence="4" key="1">
    <citation type="submission" date="2020-10" db="EMBL/GenBank/DDBJ databases">
        <authorList>
            <person name="Gilroy R."/>
        </authorList>
    </citation>
    <scope>NUCLEOTIDE SEQUENCE</scope>
    <source>
        <strain evidence="4">ChiHjej9B8-7071</strain>
    </source>
</reference>
<proteinExistence type="inferred from homology"/>
<sequence>GKTMQYGIDFAIQRINESGALGDYTLNVVWGDTQGDAAVSVTEAERLITEENVDIIMGCYQSGVTLTAQAVGEQHGCPFITANATSDNLTAQGYEYFFRLAPTNMMFLRDMVQFCKTYSDENNLGLSTVAICVDNTEVGQETINYAEYWCEQEGLEIVGTVTHPSGASDLSSEVLQLKQLNADILIADQYVSDAILLTNTMLEQDYKPGLMIVKANGYTEADYVASVGNKLNGIMMATEFIEGSRGQDISDAYKEFSGEALNGHSAEAFTVVYTIAEAVHNIAERGEEVTRDTLQQELSQISIQEKFWDGTEIIMPYDVIEFCETTTVMDMEYLHTNLAGCLTIAQYQDGVLYAVYPETAAQKDVIYPAPFE</sequence>
<feature type="non-terminal residue" evidence="4">
    <location>
        <position position="1"/>
    </location>
</feature>
<dbReference type="AlphaFoldDB" id="A0A9D1D6F9"/>
<accession>A0A9D1D6F9</accession>
<dbReference type="InterPro" id="IPR028082">
    <property type="entry name" value="Peripla_BP_I"/>
</dbReference>
<comment type="caution">
    <text evidence="4">The sequence shown here is derived from an EMBL/GenBank/DDBJ whole genome shotgun (WGS) entry which is preliminary data.</text>
</comment>
<dbReference type="Pfam" id="PF13458">
    <property type="entry name" value="Peripla_BP_6"/>
    <property type="match status" value="1"/>
</dbReference>
<dbReference type="PANTHER" id="PTHR30483">
    <property type="entry name" value="LEUCINE-SPECIFIC-BINDING PROTEIN"/>
    <property type="match status" value="1"/>
</dbReference>
<dbReference type="PANTHER" id="PTHR30483:SF37">
    <property type="entry name" value="ABC TRANSPORTER SUBSTRATE-BINDING PROTEIN"/>
    <property type="match status" value="1"/>
</dbReference>
<dbReference type="InterPro" id="IPR051010">
    <property type="entry name" value="BCAA_transport"/>
</dbReference>
<evidence type="ECO:0000259" key="3">
    <source>
        <dbReference type="Pfam" id="PF13458"/>
    </source>
</evidence>
<dbReference type="CDD" id="cd06340">
    <property type="entry name" value="PBP1_ABC_ligand_binding-like"/>
    <property type="match status" value="1"/>
</dbReference>
<dbReference type="EMBL" id="DVGD01000024">
    <property type="protein sequence ID" value="HIR08937.1"/>
    <property type="molecule type" value="Genomic_DNA"/>
</dbReference>
<evidence type="ECO:0000256" key="1">
    <source>
        <dbReference type="ARBA" id="ARBA00010062"/>
    </source>
</evidence>
<name>A0A9D1D6F9_9FIRM</name>
<protein>
    <submittedName>
        <fullName evidence="4">ABC transporter substrate-binding protein</fullName>
    </submittedName>
</protein>
<dbReference type="InterPro" id="IPR028081">
    <property type="entry name" value="Leu-bd"/>
</dbReference>
<organism evidence="4 5">
    <name type="scientific">Candidatus Avoscillospira stercoripullorum</name>
    <dbReference type="NCBI Taxonomy" id="2840709"/>
    <lineage>
        <taxon>Bacteria</taxon>
        <taxon>Bacillati</taxon>
        <taxon>Bacillota</taxon>
        <taxon>Clostridia</taxon>
        <taxon>Eubacteriales</taxon>
        <taxon>Oscillospiraceae</taxon>
        <taxon>Oscillospiraceae incertae sedis</taxon>
        <taxon>Candidatus Avoscillospira</taxon>
    </lineage>
</organism>
<evidence type="ECO:0000256" key="2">
    <source>
        <dbReference type="ARBA" id="ARBA00022729"/>
    </source>
</evidence>